<evidence type="ECO:0000313" key="2">
    <source>
        <dbReference type="Proteomes" id="UP000270094"/>
    </source>
</evidence>
<gene>
    <name evidence="1" type="ORF">SVUK_LOCUS11817</name>
</gene>
<organism evidence="1 2">
    <name type="scientific">Strongylus vulgaris</name>
    <name type="common">Blood worm</name>
    <dbReference type="NCBI Taxonomy" id="40348"/>
    <lineage>
        <taxon>Eukaryota</taxon>
        <taxon>Metazoa</taxon>
        <taxon>Ecdysozoa</taxon>
        <taxon>Nematoda</taxon>
        <taxon>Chromadorea</taxon>
        <taxon>Rhabditida</taxon>
        <taxon>Rhabditina</taxon>
        <taxon>Rhabditomorpha</taxon>
        <taxon>Strongyloidea</taxon>
        <taxon>Strongylidae</taxon>
        <taxon>Strongylus</taxon>
    </lineage>
</organism>
<protein>
    <submittedName>
        <fullName evidence="1">Uncharacterized protein</fullName>
    </submittedName>
</protein>
<proteinExistence type="predicted"/>
<dbReference type="Proteomes" id="UP000270094">
    <property type="component" value="Unassembled WGS sequence"/>
</dbReference>
<reference evidence="1 2" key="1">
    <citation type="submission" date="2018-11" db="EMBL/GenBank/DDBJ databases">
        <authorList>
            <consortium name="Pathogen Informatics"/>
        </authorList>
    </citation>
    <scope>NUCLEOTIDE SEQUENCE [LARGE SCALE GENOMIC DNA]</scope>
</reference>
<dbReference type="EMBL" id="UYYB01097802">
    <property type="protein sequence ID" value="VDM76819.1"/>
    <property type="molecule type" value="Genomic_DNA"/>
</dbReference>
<keyword evidence="2" id="KW-1185">Reference proteome</keyword>
<name>A0A3P7JA29_STRVU</name>
<sequence>MYYTTGQSGGKKYRNMQTMFPEYTADIIMRWDKWTTKAQTRKDLAGVPLAMAVRLDASWGNKWSQLDGDLIYGLPFTSVFVSKLEAV</sequence>
<dbReference type="AlphaFoldDB" id="A0A3P7JA29"/>
<accession>A0A3P7JA29</accession>
<evidence type="ECO:0000313" key="1">
    <source>
        <dbReference type="EMBL" id="VDM76819.1"/>
    </source>
</evidence>